<protein>
    <submittedName>
        <fullName evidence="2">Uncharacterized protein</fullName>
    </submittedName>
</protein>
<keyword evidence="3" id="KW-1185">Reference proteome</keyword>
<dbReference type="Proteomes" id="UP000000424">
    <property type="component" value="Chromosome"/>
</dbReference>
<evidence type="ECO:0000313" key="2">
    <source>
        <dbReference type="EMBL" id="AAP98823.1"/>
    </source>
</evidence>
<organism evidence="2 3">
    <name type="scientific">Chlamydia pneumoniae</name>
    <name type="common">Chlamydophila pneumoniae</name>
    <dbReference type="NCBI Taxonomy" id="83558"/>
    <lineage>
        <taxon>Bacteria</taxon>
        <taxon>Pseudomonadati</taxon>
        <taxon>Chlamydiota</taxon>
        <taxon>Chlamydiia</taxon>
        <taxon>Chlamydiales</taxon>
        <taxon>Chlamydiaceae</taxon>
        <taxon>Chlamydia/Chlamydophila group</taxon>
        <taxon>Chlamydia</taxon>
    </lineage>
</organism>
<proteinExistence type="predicted"/>
<dbReference type="EMBL" id="AE009440">
    <property type="protein sequence ID" value="AAP98823.1"/>
    <property type="molecule type" value="Genomic_DNA"/>
</dbReference>
<dbReference type="RefSeq" id="WP_010883500.1">
    <property type="nucleotide sequence ID" value="NC_005043.1"/>
</dbReference>
<keyword evidence="1" id="KW-0472">Membrane</keyword>
<reference evidence="2" key="1">
    <citation type="submission" date="2002-05" db="EMBL/GenBank/DDBJ databases">
        <title>The genome sequence of Chlamydia pneumoniae TW183 and comparison with other Chlamydia strains based on whole genome sequence analysis.</title>
        <authorList>
            <person name="Geng M.M."/>
            <person name="Schuhmacher A."/>
            <person name="Muehldorfer I."/>
            <person name="Bensch K.W."/>
            <person name="Schaefer K.P."/>
            <person name="Schneider S."/>
            <person name="Pohl T."/>
            <person name="Essig A."/>
            <person name="Marre R."/>
            <person name="Melchers K."/>
        </authorList>
    </citation>
    <scope>NUCLEOTIDE SEQUENCE [LARGE SCALE GENOMIC DNA]</scope>
    <source>
        <strain evidence="2">TW-183</strain>
    </source>
</reference>
<gene>
    <name evidence="2" type="ordered locus">CpB0895</name>
</gene>
<keyword evidence="1" id="KW-1133">Transmembrane helix</keyword>
<feature type="transmembrane region" description="Helical" evidence="1">
    <location>
        <begin position="6"/>
        <end position="26"/>
    </location>
</feature>
<accession>A0ABM5LDA4</accession>
<evidence type="ECO:0000313" key="3">
    <source>
        <dbReference type="Proteomes" id="UP000000424"/>
    </source>
</evidence>
<name>A0ABM5LDA4_CHLPN</name>
<keyword evidence="1" id="KW-0812">Transmembrane</keyword>
<dbReference type="GeneID" id="45050918"/>
<sequence>MGYVFYVIAGSIFLGISLGAYCQLYYSVKSVLFSWYLLTVYALEKRHALLALSQLVGEEDAQSQKEIDFLSQCDKLSWRAFLKNSYEIIPTFKEMEDLLSERVQGFLESIETIAEHDRAILCIENFWASKNLFDFEIAAYEEAVEKYLKLRQRAPLRLASKLFRFLDVPSIRFSS</sequence>
<evidence type="ECO:0000256" key="1">
    <source>
        <dbReference type="SAM" id="Phobius"/>
    </source>
</evidence>